<name>A0A0F8VQJ6_9ZZZZ</name>
<dbReference type="AlphaFoldDB" id="A0A0F8VQJ6"/>
<reference evidence="1" key="1">
    <citation type="journal article" date="2015" name="Nature">
        <title>Complex archaea that bridge the gap between prokaryotes and eukaryotes.</title>
        <authorList>
            <person name="Spang A."/>
            <person name="Saw J.H."/>
            <person name="Jorgensen S.L."/>
            <person name="Zaremba-Niedzwiedzka K."/>
            <person name="Martijn J."/>
            <person name="Lind A.E."/>
            <person name="van Eijk R."/>
            <person name="Schleper C."/>
            <person name="Guy L."/>
            <person name="Ettema T.J."/>
        </authorList>
    </citation>
    <scope>NUCLEOTIDE SEQUENCE</scope>
</reference>
<evidence type="ECO:0000313" key="1">
    <source>
        <dbReference type="EMBL" id="KKK46643.1"/>
    </source>
</evidence>
<accession>A0A0F8VQJ6</accession>
<sequence>MKGIEYDIEGKYNGNWEVVACEDTFLEARRRIKEYNDNEPGTSFRINRIRIKGDVK</sequence>
<gene>
    <name evidence="1" type="ORF">LCGC14_3163190</name>
</gene>
<proteinExistence type="predicted"/>
<dbReference type="EMBL" id="LAZR01069976">
    <property type="protein sequence ID" value="KKK46643.1"/>
    <property type="molecule type" value="Genomic_DNA"/>
</dbReference>
<protein>
    <submittedName>
        <fullName evidence="1">Uncharacterized protein</fullName>
    </submittedName>
</protein>
<comment type="caution">
    <text evidence="1">The sequence shown here is derived from an EMBL/GenBank/DDBJ whole genome shotgun (WGS) entry which is preliminary data.</text>
</comment>
<organism evidence="1">
    <name type="scientific">marine sediment metagenome</name>
    <dbReference type="NCBI Taxonomy" id="412755"/>
    <lineage>
        <taxon>unclassified sequences</taxon>
        <taxon>metagenomes</taxon>
        <taxon>ecological metagenomes</taxon>
    </lineage>
</organism>